<dbReference type="Proteomes" id="UP000177871">
    <property type="component" value="Unassembled WGS sequence"/>
</dbReference>
<evidence type="ECO:0000256" key="2">
    <source>
        <dbReference type="ARBA" id="ARBA00022692"/>
    </source>
</evidence>
<dbReference type="Gene3D" id="3.30.1490.480">
    <property type="entry name" value="Endolytic murein transglycosylase"/>
    <property type="match status" value="1"/>
</dbReference>
<dbReference type="PANTHER" id="PTHR30518">
    <property type="entry name" value="ENDOLYTIC MUREIN TRANSGLYCOSYLASE"/>
    <property type="match status" value="1"/>
</dbReference>
<dbReference type="GO" id="GO:0009252">
    <property type="term" value="P:peptidoglycan biosynthetic process"/>
    <property type="evidence" value="ECO:0007669"/>
    <property type="project" value="UniProtKB-UniRule"/>
</dbReference>
<evidence type="ECO:0000256" key="1">
    <source>
        <dbReference type="ARBA" id="ARBA00022475"/>
    </source>
</evidence>
<dbReference type="PANTHER" id="PTHR30518:SF2">
    <property type="entry name" value="ENDOLYTIC MUREIN TRANSGLYCOSYLASE"/>
    <property type="match status" value="1"/>
</dbReference>
<evidence type="ECO:0000256" key="4">
    <source>
        <dbReference type="ARBA" id="ARBA00023136"/>
    </source>
</evidence>
<sequence>MRKVAATIFILLFCLVVAVIWWNVSLTPLNPLDKSTKTFTVSRGDGVREVAKKLRDQSIIRDQVAFFLLVKKLGIEKNIQAGTFALSPSMSAGEIAAGLQVGKEDTKITIPEGWRTEQILEYLEKNSFAATQSAAVFARSEGYYFPDTYLVPKQITANQIFALMRDNFGQKVSFPVTREQLIIASLVEREAKNTPDRPLVASVIYNRLQSGMALDIDATVQYAIGYTHSDGWWKKELTPSDIKFKSPYNTYQNPGLPPGPICNPGLSAIQAAINPATTDYYFYLSDKSGQMHYARTLSEHNQNIQKYL</sequence>
<keyword evidence="5 7" id="KW-0456">Lyase</keyword>
<evidence type="ECO:0000256" key="7">
    <source>
        <dbReference type="HAMAP-Rule" id="MF_02065"/>
    </source>
</evidence>
<dbReference type="HAMAP" id="MF_02065">
    <property type="entry name" value="MltG"/>
    <property type="match status" value="1"/>
</dbReference>
<dbReference type="CDD" id="cd08010">
    <property type="entry name" value="MltG_like"/>
    <property type="match status" value="1"/>
</dbReference>
<reference evidence="8 9" key="1">
    <citation type="journal article" date="2016" name="Nat. Commun.">
        <title>Thousands of microbial genomes shed light on interconnected biogeochemical processes in an aquifer system.</title>
        <authorList>
            <person name="Anantharaman K."/>
            <person name="Brown C.T."/>
            <person name="Hug L.A."/>
            <person name="Sharon I."/>
            <person name="Castelle C.J."/>
            <person name="Probst A.J."/>
            <person name="Thomas B.C."/>
            <person name="Singh A."/>
            <person name="Wilkins M.J."/>
            <person name="Karaoz U."/>
            <person name="Brodie E.L."/>
            <person name="Williams K.H."/>
            <person name="Hubbard S.S."/>
            <person name="Banfield J.F."/>
        </authorList>
    </citation>
    <scope>NUCLEOTIDE SEQUENCE [LARGE SCALE GENOMIC DNA]</scope>
</reference>
<dbReference type="Pfam" id="PF02618">
    <property type="entry name" value="YceG"/>
    <property type="match status" value="1"/>
</dbReference>
<accession>A0A1F5ZZ87</accession>
<dbReference type="InterPro" id="IPR003770">
    <property type="entry name" value="MLTG-like"/>
</dbReference>
<keyword evidence="3 7" id="KW-1133">Transmembrane helix</keyword>
<feature type="site" description="Important for catalytic activity" evidence="7">
    <location>
        <position position="190"/>
    </location>
</feature>
<dbReference type="GO" id="GO:0008932">
    <property type="term" value="F:lytic endotransglycosylase activity"/>
    <property type="evidence" value="ECO:0007669"/>
    <property type="project" value="UniProtKB-UniRule"/>
</dbReference>
<dbReference type="Gene3D" id="3.30.160.60">
    <property type="entry name" value="Classic Zinc Finger"/>
    <property type="match status" value="1"/>
</dbReference>
<gene>
    <name evidence="7" type="primary">mltG</name>
    <name evidence="8" type="ORF">A2721_02040</name>
</gene>
<comment type="caution">
    <text evidence="8">The sequence shown here is derived from an EMBL/GenBank/DDBJ whole genome shotgun (WGS) entry which is preliminary data.</text>
</comment>
<comment type="catalytic activity">
    <reaction evidence="7">
        <text>a peptidoglycan chain = a peptidoglycan chain with N-acetyl-1,6-anhydromuramyl-[peptide] at the reducing end + a peptidoglycan chain with N-acetylglucosamine at the non-reducing end.</text>
        <dbReference type="EC" id="4.2.2.29"/>
    </reaction>
</comment>
<protein>
    <recommendedName>
        <fullName evidence="7">Endolytic murein transglycosylase</fullName>
        <ecNumber evidence="7">4.2.2.29</ecNumber>
    </recommendedName>
    <alternativeName>
        <fullName evidence="7">Peptidoglycan lytic transglycosylase</fullName>
    </alternativeName>
    <alternativeName>
        <fullName evidence="7">Peptidoglycan polymerization terminase</fullName>
    </alternativeName>
</protein>
<dbReference type="GO" id="GO:0005886">
    <property type="term" value="C:plasma membrane"/>
    <property type="evidence" value="ECO:0007669"/>
    <property type="project" value="UniProtKB-UniRule"/>
</dbReference>
<evidence type="ECO:0000313" key="8">
    <source>
        <dbReference type="EMBL" id="OGG17779.1"/>
    </source>
</evidence>
<comment type="function">
    <text evidence="7">Functions as a peptidoglycan terminase that cleaves nascent peptidoglycan strands endolytically to terminate their elongation.</text>
</comment>
<comment type="similarity">
    <text evidence="7">Belongs to the transglycosylase MltG family.</text>
</comment>
<dbReference type="EMBL" id="MFJK01000016">
    <property type="protein sequence ID" value="OGG17779.1"/>
    <property type="molecule type" value="Genomic_DNA"/>
</dbReference>
<keyword evidence="6 7" id="KW-0961">Cell wall biogenesis/degradation</keyword>
<evidence type="ECO:0000256" key="6">
    <source>
        <dbReference type="ARBA" id="ARBA00023316"/>
    </source>
</evidence>
<dbReference type="EC" id="4.2.2.29" evidence="7"/>
<name>A0A1F5ZZ87_9BACT</name>
<proteinExistence type="inferred from homology"/>
<keyword evidence="2 7" id="KW-0812">Transmembrane</keyword>
<evidence type="ECO:0000256" key="3">
    <source>
        <dbReference type="ARBA" id="ARBA00022989"/>
    </source>
</evidence>
<dbReference type="AlphaFoldDB" id="A0A1F5ZZ87"/>
<dbReference type="NCBIfam" id="TIGR00247">
    <property type="entry name" value="endolytic transglycosylase MltG"/>
    <property type="match status" value="1"/>
</dbReference>
<evidence type="ECO:0000256" key="5">
    <source>
        <dbReference type="ARBA" id="ARBA00023239"/>
    </source>
</evidence>
<dbReference type="GO" id="GO:0071555">
    <property type="term" value="P:cell wall organization"/>
    <property type="evidence" value="ECO:0007669"/>
    <property type="project" value="UniProtKB-KW"/>
</dbReference>
<dbReference type="STRING" id="1798381.A2721_02040"/>
<evidence type="ECO:0000313" key="9">
    <source>
        <dbReference type="Proteomes" id="UP000177871"/>
    </source>
</evidence>
<keyword evidence="4 7" id="KW-0472">Membrane</keyword>
<keyword evidence="1 7" id="KW-1003">Cell membrane</keyword>
<organism evidence="8 9">
    <name type="scientific">Candidatus Gottesmanbacteria bacterium RIFCSPHIGHO2_01_FULL_47_48</name>
    <dbReference type="NCBI Taxonomy" id="1798381"/>
    <lineage>
        <taxon>Bacteria</taxon>
        <taxon>Candidatus Gottesmaniibacteriota</taxon>
    </lineage>
</organism>